<dbReference type="KEGG" id="rch:RUM_15520"/>
<dbReference type="Proteomes" id="UP000007054">
    <property type="component" value="Chromosome"/>
</dbReference>
<gene>
    <name evidence="1" type="ordered locus">RUM_15520</name>
</gene>
<dbReference type="PATRIC" id="fig|213810.4.peg.1450"/>
<sequence>MAIMYAKRCGEVVYYVYKFKKPHYGVSVTHRNGDTAIISDFSPTLMEAVSFVEYIFQSCIQPVQLKAAAQEYRALQSCFRGIPPDQHF</sequence>
<dbReference type="RefSeq" id="WP_015558551.1">
    <property type="nucleotide sequence ID" value="NC_021039.1"/>
</dbReference>
<evidence type="ECO:0000313" key="1">
    <source>
        <dbReference type="EMBL" id="CBL17645.1"/>
    </source>
</evidence>
<reference evidence="1" key="1">
    <citation type="submission" date="2010-03" db="EMBL/GenBank/DDBJ databases">
        <title>The genome sequence of Ruminococcus sp. 18P13.</title>
        <authorList>
            <consortium name="metaHIT consortium -- http://www.metahit.eu/"/>
            <person name="Pajon A."/>
            <person name="Turner K."/>
            <person name="Parkhill J."/>
            <person name="Bernalier A."/>
        </authorList>
    </citation>
    <scope>NUCLEOTIDE SEQUENCE [LARGE SCALE GENOMIC DNA]</scope>
    <source>
        <strain evidence="1">Type strain: 18P13</strain>
    </source>
</reference>
<keyword evidence="2" id="KW-1185">Reference proteome</keyword>
<dbReference type="BioCyc" id="RCHA213810:RUM_RS07555-MONOMER"/>
<dbReference type="EMBL" id="FP929052">
    <property type="protein sequence ID" value="CBL17645.1"/>
    <property type="molecule type" value="Genomic_DNA"/>
</dbReference>
<reference evidence="1" key="2">
    <citation type="submission" date="2010-03" db="EMBL/GenBank/DDBJ databases">
        <authorList>
            <person name="Pajon A."/>
        </authorList>
    </citation>
    <scope>NUCLEOTIDE SEQUENCE</scope>
    <source>
        <strain evidence="1">Type strain: 18P13</strain>
    </source>
</reference>
<protein>
    <submittedName>
        <fullName evidence="1">Uncharacterized protein</fullName>
    </submittedName>
</protein>
<dbReference type="HOGENOM" id="CLU_2467124_0_0_9"/>
<accession>D4LDF0</accession>
<dbReference type="GeneID" id="83156269"/>
<evidence type="ECO:0000313" key="2">
    <source>
        <dbReference type="Proteomes" id="UP000007054"/>
    </source>
</evidence>
<dbReference type="AlphaFoldDB" id="D4LDF0"/>
<name>D4LDF0_RUMC1</name>
<proteinExistence type="predicted"/>
<organism evidence="1 2">
    <name type="scientific">Ruminococcus champanellensis (strain DSM 18848 / JCM 17042 / KCTC 15320 / 18P13)</name>
    <dbReference type="NCBI Taxonomy" id="213810"/>
    <lineage>
        <taxon>Bacteria</taxon>
        <taxon>Bacillati</taxon>
        <taxon>Bacillota</taxon>
        <taxon>Clostridia</taxon>
        <taxon>Eubacteriales</taxon>
        <taxon>Oscillospiraceae</taxon>
        <taxon>Ruminococcus</taxon>
    </lineage>
</organism>